<accession>A0A516R8L4</accession>
<evidence type="ECO:0000313" key="4">
    <source>
        <dbReference type="Proteomes" id="UP000316806"/>
    </source>
</evidence>
<reference evidence="3 4" key="1">
    <citation type="journal article" date="2019" name="J. Ind. Microbiol. Biotechnol.">
        <title>The complete genomic sequence of Streptomyces spectabilis NRRL-2792 and identification of secondary metabolite biosynthetic gene clusters.</title>
        <authorList>
            <person name="Sinha A."/>
            <person name="Phillips-Salemka S."/>
            <person name="Niraula T.A."/>
            <person name="Short K.A."/>
            <person name="Niraula N.P."/>
        </authorList>
    </citation>
    <scope>NUCLEOTIDE SEQUENCE [LARGE SCALE GENOMIC DNA]</scope>
    <source>
        <strain evidence="3 4">NRRL 2792</strain>
    </source>
</reference>
<dbReference type="PANTHER" id="PTHR24094:SF15">
    <property type="entry name" value="AMP-DEPENDENT SYNTHETASE_LIGASE DOMAIN-CONTAINING PROTEIN-RELATED"/>
    <property type="match status" value="1"/>
</dbReference>
<feature type="region of interest" description="Disordered" evidence="1">
    <location>
        <begin position="247"/>
        <end position="270"/>
    </location>
</feature>
<dbReference type="GO" id="GO:0004519">
    <property type="term" value="F:endonuclease activity"/>
    <property type="evidence" value="ECO:0007669"/>
    <property type="project" value="UniProtKB-KW"/>
</dbReference>
<evidence type="ECO:0000259" key="2">
    <source>
        <dbReference type="Pfam" id="PF07510"/>
    </source>
</evidence>
<keyword evidence="3" id="KW-0540">Nuclease</keyword>
<organism evidence="3 4">
    <name type="scientific">Streptomyces spectabilis</name>
    <dbReference type="NCBI Taxonomy" id="68270"/>
    <lineage>
        <taxon>Bacteria</taxon>
        <taxon>Bacillati</taxon>
        <taxon>Actinomycetota</taxon>
        <taxon>Actinomycetes</taxon>
        <taxon>Kitasatosporales</taxon>
        <taxon>Streptomycetaceae</taxon>
        <taxon>Streptomyces</taxon>
    </lineage>
</organism>
<sequence>MPVGAGYGLDHSAATVGAGPWGGNSVRFGVTGRRAAAHAVVLAVALGGLTACDGDDKDGATKGGAPGGRAGTALAAVDTLTVKGRAPKTGYERARFGSAWADTDSNGCGTRDDILKRDLKDVKFRGGDCVVTAGTLAPDPYTGKDVTFTRGRSRVDIDHVVALSDAWQKGAQRWDASKRIALANDPLNLLAVDAGPNRGKGDGDTATWLPPDKGYRCTYVARQVAVKKKYELSVTGAERDAMRRVLSGCPEEKLPGGGNPTQAPGRFRAR</sequence>
<dbReference type="InterPro" id="IPR011089">
    <property type="entry name" value="GmrSD_C"/>
</dbReference>
<dbReference type="PANTHER" id="PTHR24094">
    <property type="entry name" value="SECRETED PROTEIN"/>
    <property type="match status" value="1"/>
</dbReference>
<dbReference type="Pfam" id="PF07510">
    <property type="entry name" value="GmrSD_C"/>
    <property type="match status" value="1"/>
</dbReference>
<dbReference type="EMBL" id="CP040916">
    <property type="protein sequence ID" value="QDQ11985.1"/>
    <property type="molecule type" value="Genomic_DNA"/>
</dbReference>
<keyword evidence="3" id="KW-0378">Hydrolase</keyword>
<feature type="domain" description="GmrSD restriction endonucleases C-terminal" evidence="2">
    <location>
        <begin position="110"/>
        <end position="244"/>
    </location>
</feature>
<keyword evidence="3" id="KW-0255">Endonuclease</keyword>
<protein>
    <submittedName>
        <fullName evidence="3">HNH endonuclease</fullName>
    </submittedName>
</protein>
<evidence type="ECO:0000313" key="3">
    <source>
        <dbReference type="EMBL" id="QDQ11985.1"/>
    </source>
</evidence>
<gene>
    <name evidence="3" type="ORF">FH965_16570</name>
</gene>
<name>A0A516R8L4_STRST</name>
<proteinExistence type="predicted"/>
<dbReference type="Proteomes" id="UP000316806">
    <property type="component" value="Chromosome"/>
</dbReference>
<evidence type="ECO:0000256" key="1">
    <source>
        <dbReference type="SAM" id="MobiDB-lite"/>
    </source>
</evidence>
<dbReference type="AlphaFoldDB" id="A0A516R8L4"/>